<gene>
    <name evidence="2" type="ORF">V8G58_01280</name>
</gene>
<dbReference type="RefSeq" id="WP_344738842.1">
    <property type="nucleotide sequence ID" value="NZ_BAABAY010000001.1"/>
</dbReference>
<reference evidence="2 3" key="1">
    <citation type="submission" date="2024-02" db="EMBL/GenBank/DDBJ databases">
        <title>A Gaetbulibacter species isolated from tidal flats and genomic insights of their niches.</title>
        <authorList>
            <person name="Ye Y."/>
        </authorList>
    </citation>
    <scope>NUCLEOTIDE SEQUENCE [LARGE SCALE GENOMIC DNA]</scope>
    <source>
        <strain evidence="2 3">KYW382</strain>
    </source>
</reference>
<comment type="caution">
    <text evidence="2">The sequence shown here is derived from an EMBL/GenBank/DDBJ whole genome shotgun (WGS) entry which is preliminary data.</text>
</comment>
<feature type="transmembrane region" description="Helical" evidence="1">
    <location>
        <begin position="72"/>
        <end position="92"/>
    </location>
</feature>
<keyword evidence="1" id="KW-0472">Membrane</keyword>
<feature type="transmembrane region" description="Helical" evidence="1">
    <location>
        <begin position="104"/>
        <end position="125"/>
    </location>
</feature>
<dbReference type="EMBL" id="JBAWKB010000001">
    <property type="protein sequence ID" value="MFH6770548.1"/>
    <property type="molecule type" value="Genomic_DNA"/>
</dbReference>
<feature type="transmembrane region" description="Helical" evidence="1">
    <location>
        <begin position="7"/>
        <end position="27"/>
    </location>
</feature>
<organism evidence="2 3">
    <name type="scientific">Gaetbulibacter aestuarii</name>
    <dbReference type="NCBI Taxonomy" id="1502358"/>
    <lineage>
        <taxon>Bacteria</taxon>
        <taxon>Pseudomonadati</taxon>
        <taxon>Bacteroidota</taxon>
        <taxon>Flavobacteriia</taxon>
        <taxon>Flavobacteriales</taxon>
        <taxon>Flavobacteriaceae</taxon>
        <taxon>Gaetbulibacter</taxon>
    </lineage>
</organism>
<keyword evidence="1" id="KW-0812">Transmembrane</keyword>
<evidence type="ECO:0000256" key="1">
    <source>
        <dbReference type="SAM" id="Phobius"/>
    </source>
</evidence>
<name>A0ABW7MXN6_9FLAO</name>
<keyword evidence="3" id="KW-1185">Reference proteome</keyword>
<dbReference type="Proteomes" id="UP001610100">
    <property type="component" value="Unassembled WGS sequence"/>
</dbReference>
<sequence>MTQNTFVNFSIKVVLLFSLTFGIHLGILKALGLPLWAHYILWSYIINLSLVVVIFGFLYYFRKKYKEQLGFLFLFGSLFKFLVFFIFFYPIYKADGTISRAEFATFFIPYAVGLIFETLSLGKWLNNLD</sequence>
<evidence type="ECO:0000313" key="2">
    <source>
        <dbReference type="EMBL" id="MFH6770548.1"/>
    </source>
</evidence>
<protein>
    <submittedName>
        <fullName evidence="2">DUF6168 family protein</fullName>
    </submittedName>
</protein>
<accession>A0ABW7MXN6</accession>
<proteinExistence type="predicted"/>
<evidence type="ECO:0000313" key="3">
    <source>
        <dbReference type="Proteomes" id="UP001610100"/>
    </source>
</evidence>
<keyword evidence="1" id="KW-1133">Transmembrane helix</keyword>
<feature type="transmembrane region" description="Helical" evidence="1">
    <location>
        <begin position="39"/>
        <end position="60"/>
    </location>
</feature>